<dbReference type="InterPro" id="IPR038726">
    <property type="entry name" value="PDDEXK_AddAB-type"/>
</dbReference>
<gene>
    <name evidence="3" type="ORF">GX397_00310</name>
</gene>
<feature type="domain" description="PD-(D/E)XK endonuclease-like" evidence="2">
    <location>
        <begin position="11"/>
        <end position="152"/>
    </location>
</feature>
<evidence type="ECO:0000259" key="2">
    <source>
        <dbReference type="Pfam" id="PF12705"/>
    </source>
</evidence>
<dbReference type="EMBL" id="DURU01000006">
    <property type="protein sequence ID" value="HHZ03533.1"/>
    <property type="molecule type" value="Genomic_DNA"/>
</dbReference>
<dbReference type="Gene3D" id="3.90.320.10">
    <property type="match status" value="1"/>
</dbReference>
<comment type="caution">
    <text evidence="3">The sequence shown here is derived from an EMBL/GenBank/DDBJ whole genome shotgun (WGS) entry which is preliminary data.</text>
</comment>
<dbReference type="InterPro" id="IPR011604">
    <property type="entry name" value="PDDEXK-like_dom_sf"/>
</dbReference>
<reference evidence="3 4" key="1">
    <citation type="journal article" date="2020" name="Biotechnol. Biofuels">
        <title>New insights from the biogas microbiome by comprehensive genome-resolved metagenomics of nearly 1600 species originating from multiple anaerobic digesters.</title>
        <authorList>
            <person name="Campanaro S."/>
            <person name="Treu L."/>
            <person name="Rodriguez-R L.M."/>
            <person name="Kovalovszki A."/>
            <person name="Ziels R.M."/>
            <person name="Maus I."/>
            <person name="Zhu X."/>
            <person name="Kougias P.G."/>
            <person name="Basile A."/>
            <person name="Luo G."/>
            <person name="Schluter A."/>
            <person name="Konstantinidis K.T."/>
            <person name="Angelidaki I."/>
        </authorList>
    </citation>
    <scope>NUCLEOTIDE SEQUENCE [LARGE SCALE GENOMIC DNA]</scope>
    <source>
        <strain evidence="3">AS25fmACSIPFO_94</strain>
    </source>
</reference>
<dbReference type="AlphaFoldDB" id="A0A7V6ZCP8"/>
<dbReference type="Pfam" id="PF12705">
    <property type="entry name" value="PDDEXK_1"/>
    <property type="match status" value="1"/>
</dbReference>
<evidence type="ECO:0000256" key="1">
    <source>
        <dbReference type="SAM" id="Coils"/>
    </source>
</evidence>
<sequence length="167" mass="19233">STEWERQLPPFTINDVSFRGRADRIDHLKEIGQILWDYKTAGSKNYENSLQLASYALALSKADQKTGGAFYLCHSDSMCLGHISKEHKDLDKRLVPEGYSDNIKIKREKLEDIAKRAEEQLISWAKDLTSGSFEPHYDRKTCKDCQYKVLCRKSEIEGGEWLENGEQ</sequence>
<evidence type="ECO:0000313" key="3">
    <source>
        <dbReference type="EMBL" id="HHZ03533.1"/>
    </source>
</evidence>
<evidence type="ECO:0000313" key="4">
    <source>
        <dbReference type="Proteomes" id="UP000525027"/>
    </source>
</evidence>
<dbReference type="Proteomes" id="UP000525027">
    <property type="component" value="Unassembled WGS sequence"/>
</dbReference>
<protein>
    <submittedName>
        <fullName evidence="3">PD-(D/E)XK nuclease family protein</fullName>
    </submittedName>
</protein>
<accession>A0A7V6ZCP8</accession>
<organism evidence="3 4">
    <name type="scientific">Acetomicrobium hydrogeniformans</name>
    <dbReference type="NCBI Taxonomy" id="649746"/>
    <lineage>
        <taxon>Bacteria</taxon>
        <taxon>Thermotogati</taxon>
        <taxon>Synergistota</taxon>
        <taxon>Synergistia</taxon>
        <taxon>Synergistales</taxon>
        <taxon>Acetomicrobiaceae</taxon>
        <taxon>Acetomicrobium</taxon>
    </lineage>
</organism>
<feature type="non-terminal residue" evidence="3">
    <location>
        <position position="1"/>
    </location>
</feature>
<keyword evidence="1" id="KW-0175">Coiled coil</keyword>
<feature type="coiled-coil region" evidence="1">
    <location>
        <begin position="100"/>
        <end position="127"/>
    </location>
</feature>
<name>A0A7V6ZCP8_9BACT</name>
<proteinExistence type="predicted"/>
<dbReference type="RefSeq" id="WP_273001862.1">
    <property type="nucleotide sequence ID" value="NZ_DURU01000006.1"/>
</dbReference>